<dbReference type="PANTHER" id="PTHR43305">
    <property type="entry name" value="FAMILY N-ACETYLTRANSFERASE, PUTATIVE (AFU_ORTHOLOGUE AFUA_2G01380)-RELATED"/>
    <property type="match status" value="1"/>
</dbReference>
<dbReference type="PROSITE" id="PS51186">
    <property type="entry name" value="GNAT"/>
    <property type="match status" value="1"/>
</dbReference>
<dbReference type="InterPro" id="IPR016181">
    <property type="entry name" value="Acyl_CoA_acyltransferase"/>
</dbReference>
<sequence>MCIKMSVTIRRARFPEENSQVLGLFAAYAESLGVDLTFQNFQKEVASFPGKYASSQGGALLLAEITDTDSNNNDANADTNRLIGCVGLRYNTPTWCEMKRLYVKPQARRTGAGEKLVAAVIQQAKDLGYEGMRLDTLPDMVAAQKLYRRFGFEIIDKYYDTPLEQTVFMGLRW</sequence>
<organism evidence="2 3">
    <name type="scientific">Aspergillus chevalieri</name>
    <name type="common">Eurotium chevalieri</name>
    <dbReference type="NCBI Taxonomy" id="182096"/>
    <lineage>
        <taxon>Eukaryota</taxon>
        <taxon>Fungi</taxon>
        <taxon>Dikarya</taxon>
        <taxon>Ascomycota</taxon>
        <taxon>Pezizomycotina</taxon>
        <taxon>Eurotiomycetes</taxon>
        <taxon>Eurotiomycetidae</taxon>
        <taxon>Eurotiales</taxon>
        <taxon>Aspergillaceae</taxon>
        <taxon>Aspergillus</taxon>
        <taxon>Aspergillus subgen. Aspergillus</taxon>
    </lineage>
</organism>
<feature type="domain" description="N-acetyltransferase" evidence="1">
    <location>
        <begin position="7"/>
        <end position="173"/>
    </location>
</feature>
<dbReference type="RefSeq" id="XP_043140570.1">
    <property type="nucleotide sequence ID" value="XM_043283273.1"/>
</dbReference>
<dbReference type="GeneID" id="66986406"/>
<dbReference type="GO" id="GO:0016747">
    <property type="term" value="F:acyltransferase activity, transferring groups other than amino-acyl groups"/>
    <property type="evidence" value="ECO:0007669"/>
    <property type="project" value="InterPro"/>
</dbReference>
<gene>
    <name evidence="2" type="ORF">ACHE_70891S</name>
</gene>
<dbReference type="KEGG" id="ache:ACHE_70891S"/>
<reference evidence="2" key="1">
    <citation type="submission" date="2021-01" db="EMBL/GenBank/DDBJ databases">
        <authorList>
            <consortium name="Aspergillus chevalieri M1 genome sequencing consortium"/>
            <person name="Kazuki M."/>
            <person name="Futagami T."/>
        </authorList>
    </citation>
    <scope>NUCLEOTIDE SEQUENCE</scope>
    <source>
        <strain evidence="2">M1</strain>
    </source>
</reference>
<dbReference type="Pfam" id="PF00583">
    <property type="entry name" value="Acetyltransf_1"/>
    <property type="match status" value="1"/>
</dbReference>
<dbReference type="Proteomes" id="UP000637239">
    <property type="component" value="Chromosome 7"/>
</dbReference>
<evidence type="ECO:0000259" key="1">
    <source>
        <dbReference type="PROSITE" id="PS51186"/>
    </source>
</evidence>
<keyword evidence="3" id="KW-1185">Reference proteome</keyword>
<evidence type="ECO:0000313" key="2">
    <source>
        <dbReference type="EMBL" id="BCR92048.1"/>
    </source>
</evidence>
<dbReference type="Gene3D" id="3.40.630.30">
    <property type="match status" value="1"/>
</dbReference>
<accession>A0A7R7VXF1</accession>
<dbReference type="InterPro" id="IPR052777">
    <property type="entry name" value="Acetyltransferase_Enz"/>
</dbReference>
<dbReference type="InterPro" id="IPR000182">
    <property type="entry name" value="GNAT_dom"/>
</dbReference>
<proteinExistence type="predicted"/>
<dbReference type="PANTHER" id="PTHR43305:SF1">
    <property type="entry name" value="FAMILY N-ACETYLTRANSFERASE, PUTATIVE (AFU_ORTHOLOGUE AFUA_2G01380)-RELATED"/>
    <property type="match status" value="1"/>
</dbReference>
<protein>
    <recommendedName>
        <fullName evidence="1">N-acetyltransferase domain-containing protein</fullName>
    </recommendedName>
</protein>
<dbReference type="SUPFAM" id="SSF55729">
    <property type="entry name" value="Acyl-CoA N-acyltransferases (Nat)"/>
    <property type="match status" value="1"/>
</dbReference>
<name>A0A7R7VXF1_ASPCH</name>
<reference evidence="2" key="2">
    <citation type="submission" date="2021-02" db="EMBL/GenBank/DDBJ databases">
        <title>Aspergillus chevalieri M1 genome sequence.</title>
        <authorList>
            <person name="Kadooka C."/>
            <person name="Mori K."/>
            <person name="Futagami T."/>
        </authorList>
    </citation>
    <scope>NUCLEOTIDE SEQUENCE</scope>
    <source>
        <strain evidence="2">M1</strain>
    </source>
</reference>
<dbReference type="CDD" id="cd04301">
    <property type="entry name" value="NAT_SF"/>
    <property type="match status" value="1"/>
</dbReference>
<dbReference type="EMBL" id="AP024422">
    <property type="protein sequence ID" value="BCR92048.1"/>
    <property type="molecule type" value="Genomic_DNA"/>
</dbReference>
<dbReference type="AlphaFoldDB" id="A0A7R7VXF1"/>
<evidence type="ECO:0000313" key="3">
    <source>
        <dbReference type="Proteomes" id="UP000637239"/>
    </source>
</evidence>